<evidence type="ECO:0000313" key="4">
    <source>
        <dbReference type="Proteomes" id="UP000054477"/>
    </source>
</evidence>
<evidence type="ECO:0000313" key="3">
    <source>
        <dbReference type="EMBL" id="KIK01403.1"/>
    </source>
</evidence>
<dbReference type="InterPro" id="IPR038765">
    <property type="entry name" value="Papain-like_cys_pep_sf"/>
</dbReference>
<sequence length="436" mass="48236">MNGSRRKVPPPPPRRTLPNLPEKLEAPALPPRRPEQPPLPSVNSDLARLLARRPPPPPPRRSTIHVPPLDHSRNEFQQQPNHTLPPIPNFASKPVLSTQVITQGDPPCLECRDFSSVDTHAACYPRHSVVSLGSLSQELTEPFGNDVDKARAIFTWLHHNIAYDTESFFSGNIRPATPESTLSSGLAVCDGYAGLFKYLAECVGLQVHKVTGHGKGVGYTALNPNDPVPPRQMNHAWNCILMDDEWQLIDSCWGAGALDGATYTQRFTPAWFTSSPVEFGRRHFPDDSTYQLLSEDLGGPITWEEYILEPEGPQIFRDFYDLDLHPYFLQPSTKMIKGGQFATFTVNKRCEHMSTAEADNYVFLINTGPGKPSVPLTNSQGGWSVTVNIPRNTEVTLLSVTVISDQDAKGLGVFGYQNSVGRKGMSFGVLAKWTSE</sequence>
<gene>
    <name evidence="3" type="ORF">K443DRAFT_678406</name>
</gene>
<feature type="domain" description="Transglutaminase-like" evidence="2">
    <location>
        <begin position="181"/>
        <end position="253"/>
    </location>
</feature>
<accession>A0A0C9Y038</accession>
<dbReference type="PANTHER" id="PTHR46333">
    <property type="entry name" value="CYTOKINESIS PROTEIN 3"/>
    <property type="match status" value="1"/>
</dbReference>
<keyword evidence="4" id="KW-1185">Reference proteome</keyword>
<reference evidence="4" key="2">
    <citation type="submission" date="2015-01" db="EMBL/GenBank/DDBJ databases">
        <title>Evolutionary Origins and Diversification of the Mycorrhizal Mutualists.</title>
        <authorList>
            <consortium name="DOE Joint Genome Institute"/>
            <consortium name="Mycorrhizal Genomics Consortium"/>
            <person name="Kohler A."/>
            <person name="Kuo A."/>
            <person name="Nagy L.G."/>
            <person name="Floudas D."/>
            <person name="Copeland A."/>
            <person name="Barry K.W."/>
            <person name="Cichocki N."/>
            <person name="Veneault-Fourrey C."/>
            <person name="LaButti K."/>
            <person name="Lindquist E.A."/>
            <person name="Lipzen A."/>
            <person name="Lundell T."/>
            <person name="Morin E."/>
            <person name="Murat C."/>
            <person name="Riley R."/>
            <person name="Ohm R."/>
            <person name="Sun H."/>
            <person name="Tunlid A."/>
            <person name="Henrissat B."/>
            <person name="Grigoriev I.V."/>
            <person name="Hibbett D.S."/>
            <person name="Martin F."/>
        </authorList>
    </citation>
    <scope>NUCLEOTIDE SEQUENCE [LARGE SCALE GENOMIC DNA]</scope>
    <source>
        <strain evidence="4">LaAM-08-1</strain>
    </source>
</reference>
<reference evidence="3 4" key="1">
    <citation type="submission" date="2014-04" db="EMBL/GenBank/DDBJ databases">
        <authorList>
            <consortium name="DOE Joint Genome Institute"/>
            <person name="Kuo A."/>
            <person name="Kohler A."/>
            <person name="Nagy L.G."/>
            <person name="Floudas D."/>
            <person name="Copeland A."/>
            <person name="Barry K.W."/>
            <person name="Cichocki N."/>
            <person name="Veneault-Fourrey C."/>
            <person name="LaButti K."/>
            <person name="Lindquist E.A."/>
            <person name="Lipzen A."/>
            <person name="Lundell T."/>
            <person name="Morin E."/>
            <person name="Murat C."/>
            <person name="Sun H."/>
            <person name="Tunlid A."/>
            <person name="Henrissat B."/>
            <person name="Grigoriev I.V."/>
            <person name="Hibbett D.S."/>
            <person name="Martin F."/>
            <person name="Nordberg H.P."/>
            <person name="Cantor M.N."/>
            <person name="Hua S.X."/>
        </authorList>
    </citation>
    <scope>NUCLEOTIDE SEQUENCE [LARGE SCALE GENOMIC DNA]</scope>
    <source>
        <strain evidence="3 4">LaAM-08-1</strain>
    </source>
</reference>
<organism evidence="3 4">
    <name type="scientific">Laccaria amethystina LaAM-08-1</name>
    <dbReference type="NCBI Taxonomy" id="1095629"/>
    <lineage>
        <taxon>Eukaryota</taxon>
        <taxon>Fungi</taxon>
        <taxon>Dikarya</taxon>
        <taxon>Basidiomycota</taxon>
        <taxon>Agaricomycotina</taxon>
        <taxon>Agaricomycetes</taxon>
        <taxon>Agaricomycetidae</taxon>
        <taxon>Agaricales</taxon>
        <taxon>Agaricineae</taxon>
        <taxon>Hydnangiaceae</taxon>
        <taxon>Laccaria</taxon>
    </lineage>
</organism>
<protein>
    <submittedName>
        <fullName evidence="3">Unplaced genomic scaffold K443scaffold_72, whole genome shotgun sequence</fullName>
    </submittedName>
</protein>
<dbReference type="OrthoDB" id="6129702at2759"/>
<dbReference type="InterPro" id="IPR052557">
    <property type="entry name" value="CAP/Cytokinesis_protein"/>
</dbReference>
<feature type="compositionally biased region" description="Pro residues" evidence="1">
    <location>
        <begin position="28"/>
        <end position="40"/>
    </location>
</feature>
<dbReference type="Proteomes" id="UP000054477">
    <property type="component" value="Unassembled WGS sequence"/>
</dbReference>
<evidence type="ECO:0000259" key="2">
    <source>
        <dbReference type="SMART" id="SM00460"/>
    </source>
</evidence>
<dbReference type="PANTHER" id="PTHR46333:SF5">
    <property type="entry name" value="TRANSGLUTAMINASE-LIKE DOMAIN-CONTAINING PROTEIN"/>
    <property type="match status" value="1"/>
</dbReference>
<dbReference type="AlphaFoldDB" id="A0A0C9Y038"/>
<proteinExistence type="predicted"/>
<dbReference type="Gene3D" id="3.10.620.30">
    <property type="match status" value="1"/>
</dbReference>
<dbReference type="SUPFAM" id="SSF54001">
    <property type="entry name" value="Cysteine proteinases"/>
    <property type="match status" value="1"/>
</dbReference>
<dbReference type="SMART" id="SM00460">
    <property type="entry name" value="TGc"/>
    <property type="match status" value="1"/>
</dbReference>
<name>A0A0C9Y038_9AGAR</name>
<dbReference type="InterPro" id="IPR002931">
    <property type="entry name" value="Transglutaminase-like"/>
</dbReference>
<evidence type="ECO:0000256" key="1">
    <source>
        <dbReference type="SAM" id="MobiDB-lite"/>
    </source>
</evidence>
<dbReference type="HOGENOM" id="CLU_016738_1_1_1"/>
<dbReference type="Pfam" id="PF01841">
    <property type="entry name" value="Transglut_core"/>
    <property type="match status" value="1"/>
</dbReference>
<feature type="region of interest" description="Disordered" evidence="1">
    <location>
        <begin position="1"/>
        <end position="85"/>
    </location>
</feature>
<dbReference type="EMBL" id="KN838607">
    <property type="protein sequence ID" value="KIK01403.1"/>
    <property type="molecule type" value="Genomic_DNA"/>
</dbReference>
<dbReference type="GO" id="GO:0005737">
    <property type="term" value="C:cytoplasm"/>
    <property type="evidence" value="ECO:0007669"/>
    <property type="project" value="TreeGrafter"/>
</dbReference>
<dbReference type="STRING" id="1095629.A0A0C9Y038"/>